<feature type="transmembrane region" description="Helical" evidence="1">
    <location>
        <begin position="175"/>
        <end position="192"/>
    </location>
</feature>
<feature type="transmembrane region" description="Helical" evidence="1">
    <location>
        <begin position="21"/>
        <end position="45"/>
    </location>
</feature>
<evidence type="ECO:0000256" key="1">
    <source>
        <dbReference type="SAM" id="Phobius"/>
    </source>
</evidence>
<keyword evidence="3" id="KW-1185">Reference proteome</keyword>
<evidence type="ECO:0008006" key="4">
    <source>
        <dbReference type="Google" id="ProtNLM"/>
    </source>
</evidence>
<gene>
    <name evidence="2" type="ORF">JIM95_04720</name>
</gene>
<feature type="transmembrane region" description="Helical" evidence="1">
    <location>
        <begin position="91"/>
        <end position="115"/>
    </location>
</feature>
<evidence type="ECO:0000313" key="2">
    <source>
        <dbReference type="EMBL" id="MBK1843888.1"/>
    </source>
</evidence>
<feature type="transmembrane region" description="Helical" evidence="1">
    <location>
        <begin position="250"/>
        <end position="269"/>
    </location>
</feature>
<keyword evidence="1" id="KW-0472">Membrane</keyword>
<organism evidence="2 3">
    <name type="scientific">Corynebacterium antarcticum</name>
    <dbReference type="NCBI Taxonomy" id="2800405"/>
    <lineage>
        <taxon>Bacteria</taxon>
        <taxon>Bacillati</taxon>
        <taxon>Actinomycetota</taxon>
        <taxon>Actinomycetes</taxon>
        <taxon>Mycobacteriales</taxon>
        <taxon>Corynebacteriaceae</taxon>
        <taxon>Corynebacterium</taxon>
    </lineage>
</organism>
<dbReference type="PROSITE" id="PS51257">
    <property type="entry name" value="PROKAR_LIPOPROTEIN"/>
    <property type="match status" value="1"/>
</dbReference>
<reference evidence="2" key="1">
    <citation type="submission" date="2021-01" db="EMBL/GenBank/DDBJ databases">
        <title>Characterization of Corynebacterium spp. from penguins.</title>
        <authorList>
            <person name="Svec P."/>
        </authorList>
    </citation>
    <scope>NUCLEOTIDE SEQUENCE</scope>
    <source>
        <strain evidence="2">CCM 8835</strain>
    </source>
</reference>
<comment type="caution">
    <text evidence="2">The sequence shown here is derived from an EMBL/GenBank/DDBJ whole genome shotgun (WGS) entry which is preliminary data.</text>
</comment>
<sequence>MNTLRAQLYTATKLTPVRASCVLTLIAIVFSCAATWALPVLLAHIDLGAAAQDERVAAALEAASPGSDQLQRGAFDVFASTSSDVLTLPQLTVIISGVLIGTTAIRYGAVCWQVVDSSRTRVSTSILCTSAIVAAAPAVIGALLCWPVSVVAMMLHGVDLAVGVPDLLLLQVRGIAVLTLVAVSCAGLGLILRSLGRTAAAIAAIAVIEFLVSAVAALTGQGTRVFGWLPLQSARMAIGLSDPTGDFPSLAGMGIVLGWTALAAGLGVVRFHRYNLR</sequence>
<feature type="transmembrane region" description="Helical" evidence="1">
    <location>
        <begin position="199"/>
        <end position="220"/>
    </location>
</feature>
<proteinExistence type="predicted"/>
<keyword evidence="1" id="KW-1133">Transmembrane helix</keyword>
<dbReference type="Proteomes" id="UP000650005">
    <property type="component" value="Unassembled WGS sequence"/>
</dbReference>
<feature type="transmembrane region" description="Helical" evidence="1">
    <location>
        <begin position="127"/>
        <end position="155"/>
    </location>
</feature>
<name>A0ABS1FKQ1_9CORY</name>
<keyword evidence="1" id="KW-0812">Transmembrane</keyword>
<dbReference type="EMBL" id="JAENIP010000010">
    <property type="protein sequence ID" value="MBK1843888.1"/>
    <property type="molecule type" value="Genomic_DNA"/>
</dbReference>
<evidence type="ECO:0000313" key="3">
    <source>
        <dbReference type="Proteomes" id="UP000650005"/>
    </source>
</evidence>
<accession>A0ABS1FKQ1</accession>
<protein>
    <recommendedName>
        <fullName evidence="4">ABC transporter permease</fullName>
    </recommendedName>
</protein>
<dbReference type="RefSeq" id="WP_200257507.1">
    <property type="nucleotide sequence ID" value="NZ_JAENIP020000001.1"/>
</dbReference>